<sequence length="404" mass="45679">MPVDDLWYLSKPGPNGERLKSSKHGRGMRWRCRYEDAAGEPRAKVFAKKSDAEAFDVQARARLAPETQVDGLARNVGFRDYSTRWRLSRETGWAVETRERVESNVRVHLVPVFGNSPMRSITLTEVLEWLARQLDEGKAKSSIKLYFELLDAICAAAVADKVMPDNPCSGVRLSKVLNGVSRAPKWIPTEDQVLRLFDVVPARWLAAVWLGAGAGLRPAEAIGVEEGERCFDFAEEELHVVQQLRYSPRTHGGFYLSGPKSGSSGTVDLDAVVAEQVRSHIAEFPPVELELLDITSGEPKHRMVRLLFTTRHGNPITDRIWSREWGKWRAAAGWPDIEHAGFHALRHFFATTLISQHVEPQEVQRALRHKTLTMTLETYVHWWPKRVRQRGVIGAALRSAADRR</sequence>
<dbReference type="RefSeq" id="WP_190248388.1">
    <property type="nucleotide sequence ID" value="NZ_BMPI01000004.1"/>
</dbReference>
<keyword evidence="2" id="KW-0238">DNA-binding</keyword>
<dbReference type="GO" id="GO:0015074">
    <property type="term" value="P:DNA integration"/>
    <property type="evidence" value="ECO:0007669"/>
    <property type="project" value="InterPro"/>
</dbReference>
<proteinExistence type="inferred from homology"/>
<dbReference type="PROSITE" id="PS51898">
    <property type="entry name" value="TYR_RECOMBINASE"/>
    <property type="match status" value="1"/>
</dbReference>
<dbReference type="Pfam" id="PF00589">
    <property type="entry name" value="Phage_integrase"/>
    <property type="match status" value="1"/>
</dbReference>
<dbReference type="PANTHER" id="PTHR30349">
    <property type="entry name" value="PHAGE INTEGRASE-RELATED"/>
    <property type="match status" value="1"/>
</dbReference>
<evidence type="ECO:0000313" key="5">
    <source>
        <dbReference type="EMBL" id="GGM09816.1"/>
    </source>
</evidence>
<dbReference type="GO" id="GO:0003677">
    <property type="term" value="F:DNA binding"/>
    <property type="evidence" value="ECO:0007669"/>
    <property type="project" value="UniProtKB-KW"/>
</dbReference>
<dbReference type="GO" id="GO:0006310">
    <property type="term" value="P:DNA recombination"/>
    <property type="evidence" value="ECO:0007669"/>
    <property type="project" value="UniProtKB-KW"/>
</dbReference>
<dbReference type="InterPro" id="IPR002104">
    <property type="entry name" value="Integrase_catalytic"/>
</dbReference>
<dbReference type="PANTHER" id="PTHR30349:SF64">
    <property type="entry name" value="PROPHAGE INTEGRASE INTD-RELATED"/>
    <property type="match status" value="1"/>
</dbReference>
<reference evidence="5" key="2">
    <citation type="submission" date="2020-09" db="EMBL/GenBank/DDBJ databases">
        <authorList>
            <person name="Sun Q."/>
            <person name="Ohkuma M."/>
        </authorList>
    </citation>
    <scope>NUCLEOTIDE SEQUENCE</scope>
    <source>
        <strain evidence="5">JCM 19831</strain>
    </source>
</reference>
<comment type="similarity">
    <text evidence="1">Belongs to the 'phage' integrase family.</text>
</comment>
<protein>
    <recommendedName>
        <fullName evidence="4">Tyr recombinase domain-containing protein</fullName>
    </recommendedName>
</protein>
<keyword evidence="6" id="KW-1185">Reference proteome</keyword>
<dbReference type="Gene3D" id="1.10.150.130">
    <property type="match status" value="1"/>
</dbReference>
<name>A0A917T591_9ACTN</name>
<gene>
    <name evidence="5" type="ORF">GCM10007977_008730</name>
</gene>
<keyword evidence="3" id="KW-0233">DNA recombination</keyword>
<dbReference type="InterPro" id="IPR050090">
    <property type="entry name" value="Tyrosine_recombinase_XerCD"/>
</dbReference>
<dbReference type="InterPro" id="IPR053876">
    <property type="entry name" value="Phage_int_M"/>
</dbReference>
<feature type="domain" description="Tyr recombinase" evidence="4">
    <location>
        <begin position="182"/>
        <end position="392"/>
    </location>
</feature>
<dbReference type="Proteomes" id="UP000642070">
    <property type="component" value="Unassembled WGS sequence"/>
</dbReference>
<reference evidence="5" key="1">
    <citation type="journal article" date="2014" name="Int. J. Syst. Evol. Microbiol.">
        <title>Complete genome sequence of Corynebacterium casei LMG S-19264T (=DSM 44701T), isolated from a smear-ripened cheese.</title>
        <authorList>
            <consortium name="US DOE Joint Genome Institute (JGI-PGF)"/>
            <person name="Walter F."/>
            <person name="Albersmeier A."/>
            <person name="Kalinowski J."/>
            <person name="Ruckert C."/>
        </authorList>
    </citation>
    <scope>NUCLEOTIDE SEQUENCE</scope>
    <source>
        <strain evidence="5">JCM 19831</strain>
    </source>
</reference>
<evidence type="ECO:0000256" key="3">
    <source>
        <dbReference type="ARBA" id="ARBA00023172"/>
    </source>
</evidence>
<dbReference type="CDD" id="cd01189">
    <property type="entry name" value="INT_ICEBs1_C_like"/>
    <property type="match status" value="1"/>
</dbReference>
<dbReference type="InterPro" id="IPR010998">
    <property type="entry name" value="Integrase_recombinase_N"/>
</dbReference>
<organism evidence="5 6">
    <name type="scientific">Dactylosporangium sucinum</name>
    <dbReference type="NCBI Taxonomy" id="1424081"/>
    <lineage>
        <taxon>Bacteria</taxon>
        <taxon>Bacillati</taxon>
        <taxon>Actinomycetota</taxon>
        <taxon>Actinomycetes</taxon>
        <taxon>Micromonosporales</taxon>
        <taxon>Micromonosporaceae</taxon>
        <taxon>Dactylosporangium</taxon>
    </lineage>
</organism>
<evidence type="ECO:0000256" key="1">
    <source>
        <dbReference type="ARBA" id="ARBA00008857"/>
    </source>
</evidence>
<accession>A0A917T591</accession>
<dbReference type="AlphaFoldDB" id="A0A917T591"/>
<dbReference type="EMBL" id="BMPI01000004">
    <property type="protein sequence ID" value="GGM09816.1"/>
    <property type="molecule type" value="Genomic_DNA"/>
</dbReference>
<dbReference type="Pfam" id="PF22022">
    <property type="entry name" value="Phage_int_M"/>
    <property type="match status" value="1"/>
</dbReference>
<evidence type="ECO:0000313" key="6">
    <source>
        <dbReference type="Proteomes" id="UP000642070"/>
    </source>
</evidence>
<comment type="caution">
    <text evidence="5">The sequence shown here is derived from an EMBL/GenBank/DDBJ whole genome shotgun (WGS) entry which is preliminary data.</text>
</comment>
<evidence type="ECO:0000256" key="2">
    <source>
        <dbReference type="ARBA" id="ARBA00023125"/>
    </source>
</evidence>
<dbReference type="InterPro" id="IPR013762">
    <property type="entry name" value="Integrase-like_cat_sf"/>
</dbReference>
<evidence type="ECO:0000259" key="4">
    <source>
        <dbReference type="PROSITE" id="PS51898"/>
    </source>
</evidence>
<dbReference type="InterPro" id="IPR011010">
    <property type="entry name" value="DNA_brk_join_enz"/>
</dbReference>
<dbReference type="SUPFAM" id="SSF56349">
    <property type="entry name" value="DNA breaking-rejoining enzymes"/>
    <property type="match status" value="1"/>
</dbReference>
<dbReference type="Gene3D" id="1.10.443.10">
    <property type="entry name" value="Intergrase catalytic core"/>
    <property type="match status" value="1"/>
</dbReference>